<feature type="signal peptide" evidence="2">
    <location>
        <begin position="1"/>
        <end position="26"/>
    </location>
</feature>
<evidence type="ECO:0000256" key="2">
    <source>
        <dbReference type="SAM" id="SignalP"/>
    </source>
</evidence>
<dbReference type="Pfam" id="PF13505">
    <property type="entry name" value="OMP_b-brl"/>
    <property type="match status" value="1"/>
</dbReference>
<evidence type="ECO:0000256" key="1">
    <source>
        <dbReference type="ARBA" id="ARBA00022729"/>
    </source>
</evidence>
<dbReference type="EMBL" id="SJDL01000008">
    <property type="protein sequence ID" value="TBW57484.1"/>
    <property type="molecule type" value="Genomic_DNA"/>
</dbReference>
<sequence>MARKTKNSMRAAVAVASMGAAGLASAASDIATIQQGQGYVGLYGGIFTVKDSADRRAEPNHVAFRAGTFLIDQVAAEVEVGTGFNRDDISPGTEVEMDHYVNASLVGHLPLGEKSSVYAKAGFADASINVHDSAGENSTSENGFSYGFGLAAHPTEKMSLAIEYSELVDGDSFKADMVSIGIQSHFSLF</sequence>
<proteinExistence type="predicted"/>
<accession>A0ABY1ZMF5</accession>
<protein>
    <submittedName>
        <fullName evidence="4">Porin family protein</fullName>
    </submittedName>
</protein>
<reference evidence="4 5" key="1">
    <citation type="submission" date="2019-02" db="EMBL/GenBank/DDBJ databases">
        <title>Marinobacter halodurans sp. nov., a marine bacterium isolated from sea tidal flat.</title>
        <authorList>
            <person name="Yoo Y."/>
            <person name="Lee D.W."/>
            <person name="Kim B.S."/>
            <person name="Kim J.-J."/>
        </authorList>
    </citation>
    <scope>NUCLEOTIDE SEQUENCE [LARGE SCALE GENOMIC DNA]</scope>
    <source>
        <strain evidence="4 5">YJ-S3-2</strain>
    </source>
</reference>
<dbReference type="InterPro" id="IPR011250">
    <property type="entry name" value="OMP/PagP_B-barrel"/>
</dbReference>
<dbReference type="RefSeq" id="WP_131480586.1">
    <property type="nucleotide sequence ID" value="NZ_SJDL01000008.1"/>
</dbReference>
<evidence type="ECO:0000313" key="4">
    <source>
        <dbReference type="EMBL" id="TBW57484.1"/>
    </source>
</evidence>
<dbReference type="InterPro" id="IPR027385">
    <property type="entry name" value="Beta-barrel_OMP"/>
</dbReference>
<evidence type="ECO:0000313" key="5">
    <source>
        <dbReference type="Proteomes" id="UP000313645"/>
    </source>
</evidence>
<dbReference type="Proteomes" id="UP000313645">
    <property type="component" value="Unassembled WGS sequence"/>
</dbReference>
<feature type="chain" id="PRO_5045345538" evidence="2">
    <location>
        <begin position="27"/>
        <end position="189"/>
    </location>
</feature>
<keyword evidence="1 2" id="KW-0732">Signal</keyword>
<dbReference type="SUPFAM" id="SSF56925">
    <property type="entry name" value="OMPA-like"/>
    <property type="match status" value="1"/>
</dbReference>
<feature type="domain" description="Outer membrane protein beta-barrel" evidence="3">
    <location>
        <begin position="18"/>
        <end position="186"/>
    </location>
</feature>
<name>A0ABY1ZMF5_9GAMM</name>
<organism evidence="4 5">
    <name type="scientific">Marinobacter halodurans</name>
    <dbReference type="NCBI Taxonomy" id="2528979"/>
    <lineage>
        <taxon>Bacteria</taxon>
        <taxon>Pseudomonadati</taxon>
        <taxon>Pseudomonadota</taxon>
        <taxon>Gammaproteobacteria</taxon>
        <taxon>Pseudomonadales</taxon>
        <taxon>Marinobacteraceae</taxon>
        <taxon>Marinobacter</taxon>
    </lineage>
</organism>
<comment type="caution">
    <text evidence="4">The sequence shown here is derived from an EMBL/GenBank/DDBJ whole genome shotgun (WGS) entry which is preliminary data.</text>
</comment>
<gene>
    <name evidence="4" type="ORF">EZI54_07435</name>
</gene>
<keyword evidence="5" id="KW-1185">Reference proteome</keyword>
<dbReference type="Gene3D" id="2.40.160.20">
    <property type="match status" value="1"/>
</dbReference>
<evidence type="ECO:0000259" key="3">
    <source>
        <dbReference type="Pfam" id="PF13505"/>
    </source>
</evidence>